<dbReference type="EMBL" id="APPH01000006">
    <property type="protein sequence ID" value="ENV10215.1"/>
    <property type="molecule type" value="Genomic_DNA"/>
</dbReference>
<gene>
    <name evidence="2" type="ORF">F966_01388</name>
</gene>
<protein>
    <recommendedName>
        <fullName evidence="1">Restriction endonuclease type IV Mrr domain-containing protein</fullName>
    </recommendedName>
</protein>
<evidence type="ECO:0000259" key="1">
    <source>
        <dbReference type="Pfam" id="PF04471"/>
    </source>
</evidence>
<dbReference type="GO" id="GO:0009307">
    <property type="term" value="P:DNA restriction-modification system"/>
    <property type="evidence" value="ECO:0007669"/>
    <property type="project" value="InterPro"/>
</dbReference>
<dbReference type="Gene3D" id="3.40.1350.10">
    <property type="match status" value="1"/>
</dbReference>
<evidence type="ECO:0000313" key="2">
    <source>
        <dbReference type="EMBL" id="ENV10215.1"/>
    </source>
</evidence>
<comment type="caution">
    <text evidence="2">The sequence shown here is derived from an EMBL/GenBank/DDBJ whole genome shotgun (WGS) entry which is preliminary data.</text>
</comment>
<dbReference type="GO" id="GO:0003677">
    <property type="term" value="F:DNA binding"/>
    <property type="evidence" value="ECO:0007669"/>
    <property type="project" value="InterPro"/>
</dbReference>
<dbReference type="PATRIC" id="fig|1144672.3.peg.1328"/>
<dbReference type="AlphaFoldDB" id="N8XSZ8"/>
<dbReference type="Proteomes" id="UP000013209">
    <property type="component" value="Unassembled WGS sequence"/>
</dbReference>
<dbReference type="HOGENOM" id="CLU_091972_0_0_6"/>
<evidence type="ECO:0000313" key="3">
    <source>
        <dbReference type="Proteomes" id="UP000013209"/>
    </source>
</evidence>
<dbReference type="SUPFAM" id="SSF52980">
    <property type="entry name" value="Restriction endonuclease-like"/>
    <property type="match status" value="1"/>
</dbReference>
<feature type="domain" description="Restriction endonuclease type IV Mrr" evidence="1">
    <location>
        <begin position="1"/>
        <end position="105"/>
    </location>
</feature>
<dbReference type="GO" id="GO:0004519">
    <property type="term" value="F:endonuclease activity"/>
    <property type="evidence" value="ECO:0007669"/>
    <property type="project" value="InterPro"/>
</dbReference>
<dbReference type="InterPro" id="IPR011856">
    <property type="entry name" value="tRNA_endonuc-like_dom_sf"/>
</dbReference>
<dbReference type="STRING" id="1144672.F966_01388"/>
<reference evidence="2 3" key="1">
    <citation type="submission" date="2013-02" db="EMBL/GenBank/DDBJ databases">
        <title>The Genome Sequence of Acinetobacter sp. CIP 56.2.</title>
        <authorList>
            <consortium name="The Broad Institute Genome Sequencing Platform"/>
            <consortium name="The Broad Institute Genome Sequencing Center for Infectious Disease"/>
            <person name="Cerqueira G."/>
            <person name="Feldgarden M."/>
            <person name="Courvalin P."/>
            <person name="Perichon B."/>
            <person name="Grillot-Courvalin C."/>
            <person name="Clermont D."/>
            <person name="Rocha E."/>
            <person name="Yoon E.-J."/>
            <person name="Nemec A."/>
            <person name="Walker B."/>
            <person name="Young S.K."/>
            <person name="Zeng Q."/>
            <person name="Gargeya S."/>
            <person name="Fitzgerald M."/>
            <person name="Haas B."/>
            <person name="Abouelleil A."/>
            <person name="Alvarado L."/>
            <person name="Arachchi H.M."/>
            <person name="Berlin A.M."/>
            <person name="Chapman S.B."/>
            <person name="Dewar J."/>
            <person name="Goldberg J."/>
            <person name="Griggs A."/>
            <person name="Gujja S."/>
            <person name="Hansen M."/>
            <person name="Howarth C."/>
            <person name="Imamovic A."/>
            <person name="Larimer J."/>
            <person name="McCowan C."/>
            <person name="Murphy C."/>
            <person name="Neiman D."/>
            <person name="Pearson M."/>
            <person name="Priest M."/>
            <person name="Roberts A."/>
            <person name="Saif S."/>
            <person name="Shea T."/>
            <person name="Sisk P."/>
            <person name="Sykes S."/>
            <person name="Wortman J."/>
            <person name="Nusbaum C."/>
            <person name="Birren B."/>
        </authorList>
    </citation>
    <scope>NUCLEOTIDE SEQUENCE [LARGE SCALE GENOMIC DNA]</scope>
    <source>
        <strain evidence="2 3">CIP 56.2</strain>
    </source>
</reference>
<organism evidence="2 3">
    <name type="scientific">Acinetobacter higginsii</name>
    <dbReference type="NCBI Taxonomy" id="70347"/>
    <lineage>
        <taxon>Bacteria</taxon>
        <taxon>Pseudomonadati</taxon>
        <taxon>Pseudomonadota</taxon>
        <taxon>Gammaproteobacteria</taxon>
        <taxon>Moraxellales</taxon>
        <taxon>Moraxellaceae</taxon>
        <taxon>Acinetobacter</taxon>
    </lineage>
</organism>
<proteinExistence type="predicted"/>
<dbReference type="Pfam" id="PF04471">
    <property type="entry name" value="Mrr_cat"/>
    <property type="match status" value="1"/>
</dbReference>
<dbReference type="RefSeq" id="WP_004803739.1">
    <property type="nucleotide sequence ID" value="NZ_KB849440.1"/>
</dbReference>
<dbReference type="InterPro" id="IPR007560">
    <property type="entry name" value="Restrct_endonuc_IV_Mrr"/>
</dbReference>
<name>N8XSZ8_9GAMM</name>
<sequence>MDWKKYQIETANFFQSLGLSAETDVTIQGIRTKHDIDVLVKSNHAGFEAIWIIECKYWQTKVSKLHVLALREIVNDTGADRGILLAENGFQSGAIEAANLTNVQVTSLNNVEKSASSAIIAMQLRDIFDRLISCKKIYWDLPKERRIAVGLTPIIGSYSGQFAINAGEDLIAKAFRGIYPVIPEYYHIMISPVMFEQEMPTSFVTEIELYAFIKILVEKLEDKIKLYYETYQ</sequence>
<accession>N8XSZ8</accession>
<dbReference type="InterPro" id="IPR011335">
    <property type="entry name" value="Restrct_endonuc-II-like"/>
</dbReference>
<dbReference type="eggNOG" id="ENOG5031UJI">
    <property type="taxonomic scope" value="Bacteria"/>
</dbReference>